<sequence length="119" mass="13370">MPVMATTHRIDLDDVERDFLLTGLLQWGGVVAMTDDLAKATGFSGAEDYYSRVVDLVNALDDPGLSATDWRRALAVAEVAFSSEILGLGHQWEDFSHYDPDDTYQAMRRLQWRVLGLSY</sequence>
<proteinExistence type="predicted"/>
<dbReference type="EMBL" id="RKMH01000017">
    <property type="protein sequence ID" value="RPA57285.1"/>
    <property type="molecule type" value="Genomic_DNA"/>
</dbReference>
<keyword evidence="2" id="KW-1185">Reference proteome</keyword>
<dbReference type="Proteomes" id="UP000267536">
    <property type="component" value="Unassembled WGS sequence"/>
</dbReference>
<protein>
    <submittedName>
        <fullName evidence="1">Uncharacterized protein</fullName>
    </submittedName>
</protein>
<evidence type="ECO:0000313" key="2">
    <source>
        <dbReference type="Proteomes" id="UP000267536"/>
    </source>
</evidence>
<accession>A0A3N4G4H8</accession>
<reference evidence="1 2" key="1">
    <citation type="submission" date="2018-11" db="EMBL/GenBank/DDBJ databases">
        <title>Draft genome sequence of Gordonia sp. RS15-1S isolated from rice stems.</title>
        <authorList>
            <person name="Muangham S."/>
        </authorList>
    </citation>
    <scope>NUCLEOTIDE SEQUENCE [LARGE SCALE GENOMIC DNA]</scope>
    <source>
        <strain evidence="1 2">RS15-1S</strain>
    </source>
</reference>
<name>A0A3N4G4H8_9ACTN</name>
<dbReference type="AlphaFoldDB" id="A0A3N4G4H8"/>
<gene>
    <name evidence="1" type="ORF">EF294_18620</name>
</gene>
<organism evidence="1 2">
    <name type="scientific">Gordonia oryzae</name>
    <dbReference type="NCBI Taxonomy" id="2487349"/>
    <lineage>
        <taxon>Bacteria</taxon>
        <taxon>Bacillati</taxon>
        <taxon>Actinomycetota</taxon>
        <taxon>Actinomycetes</taxon>
        <taxon>Mycobacteriales</taxon>
        <taxon>Gordoniaceae</taxon>
        <taxon>Gordonia</taxon>
    </lineage>
</organism>
<evidence type="ECO:0000313" key="1">
    <source>
        <dbReference type="EMBL" id="RPA57285.1"/>
    </source>
</evidence>
<comment type="caution">
    <text evidence="1">The sequence shown here is derived from an EMBL/GenBank/DDBJ whole genome shotgun (WGS) entry which is preliminary data.</text>
</comment>